<dbReference type="Proteomes" id="UP000520814">
    <property type="component" value="Unassembled WGS sequence"/>
</dbReference>
<proteinExistence type="predicted"/>
<accession>A0A7W9SND6</accession>
<protein>
    <submittedName>
        <fullName evidence="1">Uncharacterized protein</fullName>
    </submittedName>
</protein>
<dbReference type="AlphaFoldDB" id="A0A7W9SND6"/>
<keyword evidence="2" id="KW-1185">Reference proteome</keyword>
<organism evidence="1 2">
    <name type="scientific">Armatimonas rosea</name>
    <dbReference type="NCBI Taxonomy" id="685828"/>
    <lineage>
        <taxon>Bacteria</taxon>
        <taxon>Bacillati</taxon>
        <taxon>Armatimonadota</taxon>
        <taxon>Armatimonadia</taxon>
        <taxon>Armatimonadales</taxon>
        <taxon>Armatimonadaceae</taxon>
        <taxon>Armatimonas</taxon>
    </lineage>
</organism>
<evidence type="ECO:0000313" key="1">
    <source>
        <dbReference type="EMBL" id="MBB6049820.1"/>
    </source>
</evidence>
<reference evidence="1 2" key="1">
    <citation type="submission" date="2020-08" db="EMBL/GenBank/DDBJ databases">
        <title>Genomic Encyclopedia of Type Strains, Phase IV (KMG-IV): sequencing the most valuable type-strain genomes for metagenomic binning, comparative biology and taxonomic classification.</title>
        <authorList>
            <person name="Goeker M."/>
        </authorList>
    </citation>
    <scope>NUCLEOTIDE SEQUENCE [LARGE SCALE GENOMIC DNA]</scope>
    <source>
        <strain evidence="1 2">DSM 23562</strain>
    </source>
</reference>
<name>A0A7W9SND6_ARMRO</name>
<sequence>MIIKIGIVEVYFVNNDGFKGMIFRNIFHIWIYLSRNYL</sequence>
<gene>
    <name evidence="1" type="ORF">HNQ39_001611</name>
</gene>
<comment type="caution">
    <text evidence="1">The sequence shown here is derived from an EMBL/GenBank/DDBJ whole genome shotgun (WGS) entry which is preliminary data.</text>
</comment>
<dbReference type="EMBL" id="JACHGW010000002">
    <property type="protein sequence ID" value="MBB6049820.1"/>
    <property type="molecule type" value="Genomic_DNA"/>
</dbReference>
<evidence type="ECO:0000313" key="2">
    <source>
        <dbReference type="Proteomes" id="UP000520814"/>
    </source>
</evidence>